<dbReference type="InterPro" id="IPR029063">
    <property type="entry name" value="SAM-dependent_MTases_sf"/>
</dbReference>
<evidence type="ECO:0000259" key="1">
    <source>
        <dbReference type="Pfam" id="PF13847"/>
    </source>
</evidence>
<organism evidence="3 4">
    <name type="scientific">Tepidicaulis marinus</name>
    <dbReference type="NCBI Taxonomy" id="1333998"/>
    <lineage>
        <taxon>Bacteria</taxon>
        <taxon>Pseudomonadati</taxon>
        <taxon>Pseudomonadota</taxon>
        <taxon>Alphaproteobacteria</taxon>
        <taxon>Hyphomicrobiales</taxon>
        <taxon>Parvibaculaceae</taxon>
        <taxon>Tepidicaulis</taxon>
    </lineage>
</organism>
<dbReference type="InterPro" id="IPR036388">
    <property type="entry name" value="WH-like_DNA-bd_sf"/>
</dbReference>
<dbReference type="SUPFAM" id="SSF46785">
    <property type="entry name" value="Winged helix' DNA-binding domain"/>
    <property type="match status" value="1"/>
</dbReference>
<dbReference type="AlphaFoldDB" id="A0A081B8H3"/>
<dbReference type="CDD" id="cd02440">
    <property type="entry name" value="AdoMet_MTases"/>
    <property type="match status" value="1"/>
</dbReference>
<keyword evidence="3" id="KW-0489">Methyltransferase</keyword>
<name>A0A081B8H3_9HYPH</name>
<dbReference type="Pfam" id="PF21320">
    <property type="entry name" value="WHD_Rv2258c"/>
    <property type="match status" value="1"/>
</dbReference>
<proteinExistence type="predicted"/>
<dbReference type="Gene3D" id="3.40.50.150">
    <property type="entry name" value="Vaccinia Virus protein VP39"/>
    <property type="match status" value="1"/>
</dbReference>
<feature type="domain" description="Methyltransferase" evidence="1">
    <location>
        <begin position="176"/>
        <end position="283"/>
    </location>
</feature>
<comment type="caution">
    <text evidence="3">The sequence shown here is derived from an EMBL/GenBank/DDBJ whole genome shotgun (WGS) entry which is preliminary data.</text>
</comment>
<keyword evidence="4" id="KW-1185">Reference proteome</keyword>
<evidence type="ECO:0000313" key="3">
    <source>
        <dbReference type="EMBL" id="GAK44341.1"/>
    </source>
</evidence>
<gene>
    <name evidence="3" type="ORF">M2A_0840</name>
</gene>
<dbReference type="RefSeq" id="WP_045443380.1">
    <property type="nucleotide sequence ID" value="NZ_BBIO01000003.1"/>
</dbReference>
<dbReference type="SUPFAM" id="SSF53335">
    <property type="entry name" value="S-adenosyl-L-methionine-dependent methyltransferases"/>
    <property type="match status" value="1"/>
</dbReference>
<dbReference type="EMBL" id="BBIO01000003">
    <property type="protein sequence ID" value="GAK44341.1"/>
    <property type="molecule type" value="Genomic_DNA"/>
</dbReference>
<sequence length="359" mass="38771">MTVMETTALDMAKAEAFAEQVGDMINAGAAAAMVSLGHRLGLFDTLAGRAPSTSAEIAEAAALNERYVREWLAAMVMAGILEYGPKDKSYWLPAEHAACLTRDAPLGNLAVYAQHVSLFGKVEERTIHIMETGEGTGYDDYPCFHQIMAEDSSQTVIAGLFEHILPLAPELDGRLKAGIDVLDAGCARGSALIAMAKHYPASRFTGYDLCADAIEFAQKTAQAEGLTNVTFETRDLTGYAEAARWDFVTSFDAVHDQKDPFGLVKGLSASLRPGGVYLMQDVGGSAHLENNFDFPMAALLYAVSLVHCTPVSIGQGGEGLGTMWGWETAERFLSEAGFARVERHVLPHDPMNVWFVARK</sequence>
<dbReference type="PANTHER" id="PTHR45128">
    <property type="entry name" value="METHYLTRANSFERASE TYPE 11"/>
    <property type="match status" value="1"/>
</dbReference>
<dbReference type="eggNOG" id="COG2230">
    <property type="taxonomic scope" value="Bacteria"/>
</dbReference>
<dbReference type="InterPro" id="IPR053173">
    <property type="entry name" value="SAM-binding_MTase"/>
</dbReference>
<evidence type="ECO:0000313" key="4">
    <source>
        <dbReference type="Proteomes" id="UP000028702"/>
    </source>
</evidence>
<protein>
    <submittedName>
        <fullName evidence="3">Methyltransferase type 11</fullName>
    </submittedName>
</protein>
<dbReference type="Gene3D" id="1.10.10.10">
    <property type="entry name" value="Winged helix-like DNA-binding domain superfamily/Winged helix DNA-binding domain"/>
    <property type="match status" value="1"/>
</dbReference>
<dbReference type="STRING" id="1333998.M2A_0840"/>
<accession>A0A081B8H3</accession>
<dbReference type="InterPro" id="IPR025714">
    <property type="entry name" value="Methyltranfer_dom"/>
</dbReference>
<dbReference type="InterPro" id="IPR036390">
    <property type="entry name" value="WH_DNA-bd_sf"/>
</dbReference>
<reference evidence="3 4" key="1">
    <citation type="submission" date="2014-07" db="EMBL/GenBank/DDBJ databases">
        <title>Tepidicaulis marinum gen. nov., sp. nov., a novel marine bacterium denitrifying nitrate to nitrous oxide strictly under microaerobic conditions.</title>
        <authorList>
            <person name="Takeuchi M."/>
            <person name="Yamagishi T."/>
            <person name="Kamagata Y."/>
            <person name="Oshima K."/>
            <person name="Hattori M."/>
            <person name="Katayama T."/>
            <person name="Hanada S."/>
            <person name="Tamaki H."/>
            <person name="Marumo K."/>
            <person name="Maeda H."/>
            <person name="Nedachi M."/>
            <person name="Iwasaki W."/>
            <person name="Suwa Y."/>
            <person name="Sakata S."/>
        </authorList>
    </citation>
    <scope>NUCLEOTIDE SEQUENCE [LARGE SCALE GENOMIC DNA]</scope>
    <source>
        <strain evidence="3 4">MA2</strain>
    </source>
</reference>
<dbReference type="InterPro" id="IPR048711">
    <property type="entry name" value="WHD_Rv2258c"/>
</dbReference>
<dbReference type="GO" id="GO:0008168">
    <property type="term" value="F:methyltransferase activity"/>
    <property type="evidence" value="ECO:0007669"/>
    <property type="project" value="UniProtKB-KW"/>
</dbReference>
<evidence type="ECO:0000259" key="2">
    <source>
        <dbReference type="Pfam" id="PF21320"/>
    </source>
</evidence>
<dbReference type="Proteomes" id="UP000028702">
    <property type="component" value="Unassembled WGS sequence"/>
</dbReference>
<keyword evidence="3" id="KW-0808">Transferase</keyword>
<dbReference type="GO" id="GO:0032259">
    <property type="term" value="P:methylation"/>
    <property type="evidence" value="ECO:0007669"/>
    <property type="project" value="UniProtKB-KW"/>
</dbReference>
<feature type="domain" description="S-adenosylmethionine-dependent methyltransferase Rv2258c-like winged HTH" evidence="2">
    <location>
        <begin position="29"/>
        <end position="102"/>
    </location>
</feature>
<dbReference type="PANTHER" id="PTHR45128:SF1">
    <property type="entry name" value="S-ADENOSYLMETHIONINE-DEPENDENT METHYLTRANSFERASE RV2258C"/>
    <property type="match status" value="1"/>
</dbReference>
<dbReference type="Pfam" id="PF13847">
    <property type="entry name" value="Methyltransf_31"/>
    <property type="match status" value="1"/>
</dbReference>